<feature type="region of interest" description="Disordered" evidence="1">
    <location>
        <begin position="219"/>
        <end position="247"/>
    </location>
</feature>
<dbReference type="InterPro" id="IPR044862">
    <property type="entry name" value="Pro_4_hyd_alph_FE2OG_OXY"/>
</dbReference>
<dbReference type="Gene3D" id="2.60.120.620">
    <property type="entry name" value="q2cbj1_9rhob like domain"/>
    <property type="match status" value="1"/>
</dbReference>
<evidence type="ECO:0000313" key="3">
    <source>
        <dbReference type="EMBL" id="RFU15342.1"/>
    </source>
</evidence>
<dbReference type="AlphaFoldDB" id="A0A372IK75"/>
<dbReference type="Pfam" id="PF13640">
    <property type="entry name" value="2OG-FeII_Oxy_3"/>
    <property type="match status" value="1"/>
</dbReference>
<feature type="compositionally biased region" description="Basic and acidic residues" evidence="1">
    <location>
        <begin position="221"/>
        <end position="245"/>
    </location>
</feature>
<evidence type="ECO:0000259" key="2">
    <source>
        <dbReference type="Pfam" id="PF13640"/>
    </source>
</evidence>
<gene>
    <name evidence="3" type="ORF">D0Y96_16840</name>
</gene>
<name>A0A372IK75_9BACT</name>
<evidence type="ECO:0000256" key="1">
    <source>
        <dbReference type="SAM" id="MobiDB-lite"/>
    </source>
</evidence>
<accession>A0A372IK75</accession>
<evidence type="ECO:0000313" key="4">
    <source>
        <dbReference type="Proteomes" id="UP000264702"/>
    </source>
</evidence>
<organism evidence="3 4">
    <name type="scientific">Paracidobacterium acidisoli</name>
    <dbReference type="NCBI Taxonomy" id="2303751"/>
    <lineage>
        <taxon>Bacteria</taxon>
        <taxon>Pseudomonadati</taxon>
        <taxon>Acidobacteriota</taxon>
        <taxon>Terriglobia</taxon>
        <taxon>Terriglobales</taxon>
        <taxon>Acidobacteriaceae</taxon>
        <taxon>Paracidobacterium</taxon>
    </lineage>
</organism>
<dbReference type="Proteomes" id="UP000264702">
    <property type="component" value="Unassembled WGS sequence"/>
</dbReference>
<dbReference type="EMBL" id="QVQT01000006">
    <property type="protein sequence ID" value="RFU15342.1"/>
    <property type="molecule type" value="Genomic_DNA"/>
</dbReference>
<reference evidence="3 4" key="1">
    <citation type="submission" date="2018-08" db="EMBL/GenBank/DDBJ databases">
        <title>Acidipila sp. 4G-K13, an acidobacterium isolated from forest soil.</title>
        <authorList>
            <person name="Gao Z.-H."/>
            <person name="Qiu L.-H."/>
        </authorList>
    </citation>
    <scope>NUCLEOTIDE SEQUENCE [LARGE SCALE GENOMIC DNA]</scope>
    <source>
        <strain evidence="3 4">4G-K13</strain>
    </source>
</reference>
<comment type="caution">
    <text evidence="3">The sequence shown here is derived from an EMBL/GenBank/DDBJ whole genome shotgun (WGS) entry which is preliminary data.</text>
</comment>
<proteinExistence type="predicted"/>
<sequence length="281" mass="32420">MSVLFSEEYLTKLERLAREKAAEYKANKPFPHIYFDDFLPQETAEAVLRDFPQPKQLKWNEFSNQNEKKLAFDIAEKLPDSIRDVLYFLNSRPMLQFLEVLTGIQGVIPDPYFVGGGLHQIERGGHLEVHADFNLHQKLKLDRRLNMLIYMNKDWDESYGGHFELWDREMKGAEKKILPLFNRCAIFSTTDFSFHGHPTPLSCPPDRSRKSMATYYYSNGRPDEERSDSHSTLFRTKEGEAKEPEAVVVKESGLKSALKAVTPPILVDAYKSMRGQKDPNA</sequence>
<protein>
    <submittedName>
        <fullName evidence="3">2OG-Fe(II) oxygenase</fullName>
    </submittedName>
</protein>
<feature type="domain" description="Prolyl 4-hydroxylase alpha subunit Fe(2+) 2OG dioxygenase" evidence="2">
    <location>
        <begin position="118"/>
        <end position="217"/>
    </location>
</feature>
<dbReference type="OrthoDB" id="9783171at2"/>
<keyword evidence="4" id="KW-1185">Reference proteome</keyword>
<dbReference type="RefSeq" id="WP_117302227.1">
    <property type="nucleotide sequence ID" value="NZ_QVQT02000006.1"/>
</dbReference>